<dbReference type="Proteomes" id="UP000002038">
    <property type="component" value="Unassembled WGS sequence"/>
</dbReference>
<reference evidence="2" key="1">
    <citation type="journal article" date="2015" name="PLoS Genet.">
        <title>The dynamic genome and transcriptome of the human fungal pathogen Blastomyces and close relative Emmonsia.</title>
        <authorList>
            <person name="Munoz J.F."/>
            <person name="Gauthier G.M."/>
            <person name="Desjardins C.A."/>
            <person name="Gallo J.E."/>
            <person name="Holder J."/>
            <person name="Sullivan T.D."/>
            <person name="Marty A.J."/>
            <person name="Carmen J.C."/>
            <person name="Chen Z."/>
            <person name="Ding L."/>
            <person name="Gujja S."/>
            <person name="Magrini V."/>
            <person name="Misas E."/>
            <person name="Mitreva M."/>
            <person name="Priest M."/>
            <person name="Saif S."/>
            <person name="Whiston E.A."/>
            <person name="Young S."/>
            <person name="Zeng Q."/>
            <person name="Goldman W.E."/>
            <person name="Mardis E.R."/>
            <person name="Taylor J.W."/>
            <person name="McEwen J.G."/>
            <person name="Clay O.K."/>
            <person name="Klein B.S."/>
            <person name="Cuomo C.A."/>
        </authorList>
    </citation>
    <scope>NUCLEOTIDE SEQUENCE [LARGE SCALE GENOMIC DNA]</scope>
    <source>
        <strain evidence="2">SLH14081</strain>
    </source>
</reference>
<accession>A0A179US63</accession>
<organism evidence="1 2">
    <name type="scientific">Blastomyces gilchristii (strain SLH14081)</name>
    <name type="common">Blastomyces dermatitidis</name>
    <dbReference type="NCBI Taxonomy" id="559298"/>
    <lineage>
        <taxon>Eukaryota</taxon>
        <taxon>Fungi</taxon>
        <taxon>Dikarya</taxon>
        <taxon>Ascomycota</taxon>
        <taxon>Pezizomycotina</taxon>
        <taxon>Eurotiomycetes</taxon>
        <taxon>Eurotiomycetidae</taxon>
        <taxon>Onygenales</taxon>
        <taxon>Ajellomycetaceae</taxon>
        <taxon>Blastomyces</taxon>
    </lineage>
</organism>
<evidence type="ECO:0000313" key="2">
    <source>
        <dbReference type="Proteomes" id="UP000002038"/>
    </source>
</evidence>
<dbReference type="GeneID" id="42529139"/>
<keyword evidence="2" id="KW-1185">Reference proteome</keyword>
<dbReference type="AlphaFoldDB" id="A0A179US63"/>
<name>A0A179US63_BLAGS</name>
<dbReference type="EMBL" id="GG657461">
    <property type="protein sequence ID" value="OAT10955.1"/>
    <property type="molecule type" value="Genomic_DNA"/>
</dbReference>
<dbReference type="KEGG" id="bgh:BDBG_17434"/>
<evidence type="ECO:0000313" key="1">
    <source>
        <dbReference type="EMBL" id="OAT10955.1"/>
    </source>
</evidence>
<dbReference type="VEuPathDB" id="FungiDB:BDBG_17434"/>
<gene>
    <name evidence="1" type="ORF">BDBG_17434</name>
</gene>
<sequence>MSTEEYPEDKDDMSDDGMEFEKFFDGLRSNLPTYFFGSRHGRLLQKRMKVEANLSCEDQRALFVEPNGEEEILHREVWVGGNPKEVQEA</sequence>
<proteinExistence type="predicted"/>
<dbReference type="OrthoDB" id="10381682at2759"/>
<dbReference type="RefSeq" id="XP_031579593.1">
    <property type="nucleotide sequence ID" value="XM_031725152.1"/>
</dbReference>
<protein>
    <submittedName>
        <fullName evidence="1">Uncharacterized protein</fullName>
    </submittedName>
</protein>